<protein>
    <submittedName>
        <fullName evidence="1">Uncharacterized protein</fullName>
    </submittedName>
</protein>
<proteinExistence type="predicted"/>
<organism evidence="1 2">
    <name type="scientific">Coniosporium uncinatum</name>
    <dbReference type="NCBI Taxonomy" id="93489"/>
    <lineage>
        <taxon>Eukaryota</taxon>
        <taxon>Fungi</taxon>
        <taxon>Dikarya</taxon>
        <taxon>Ascomycota</taxon>
        <taxon>Pezizomycotina</taxon>
        <taxon>Dothideomycetes</taxon>
        <taxon>Dothideomycetes incertae sedis</taxon>
        <taxon>Coniosporium</taxon>
    </lineage>
</organism>
<comment type="caution">
    <text evidence="1">The sequence shown here is derived from an EMBL/GenBank/DDBJ whole genome shotgun (WGS) entry which is preliminary data.</text>
</comment>
<reference evidence="1" key="1">
    <citation type="submission" date="2024-09" db="EMBL/GenBank/DDBJ databases">
        <title>Black Yeasts Isolated from many extreme environments.</title>
        <authorList>
            <person name="Coleine C."/>
            <person name="Stajich J.E."/>
            <person name="Selbmann L."/>
        </authorList>
    </citation>
    <scope>NUCLEOTIDE SEQUENCE</scope>
    <source>
        <strain evidence="1">CCFEE 5737</strain>
    </source>
</reference>
<dbReference type="EMBL" id="JAWDJW010007084">
    <property type="protein sequence ID" value="KAK3062888.1"/>
    <property type="molecule type" value="Genomic_DNA"/>
</dbReference>
<accession>A0ACC3D7C2</accession>
<evidence type="ECO:0000313" key="2">
    <source>
        <dbReference type="Proteomes" id="UP001186974"/>
    </source>
</evidence>
<evidence type="ECO:0000313" key="1">
    <source>
        <dbReference type="EMBL" id="KAK3062888.1"/>
    </source>
</evidence>
<name>A0ACC3D7C2_9PEZI</name>
<dbReference type="Proteomes" id="UP001186974">
    <property type="component" value="Unassembled WGS sequence"/>
</dbReference>
<sequence length="204" mass="22899">MSRNQQRLEEDKSTVLSKAPKATVETLKVDISDPKALKATLETLDGVENIECVLFNAARVEPSNLLEFPAEEIELDFKTTNIALYTVAQWVIPRLMKLAESSPEAKPSLLVTNSLLYVQPVPFVFSLTMVKAAQRALVQCLDMTYREQGVHVGLISVGGQVDPKNKVLNPSNIAEKSWDLYNQKRNEWTLEVELLGDQEKPIFK</sequence>
<keyword evidence="2" id="KW-1185">Reference proteome</keyword>
<gene>
    <name evidence="1" type="ORF">LTS18_003169</name>
</gene>